<dbReference type="Proteomes" id="UP000321250">
    <property type="component" value="Unassembled WGS sequence"/>
</dbReference>
<organism evidence="1 2">
    <name type="scientific">Sphingomonas ginsenosidivorax</name>
    <dbReference type="NCBI Taxonomy" id="862135"/>
    <lineage>
        <taxon>Bacteria</taxon>
        <taxon>Pseudomonadati</taxon>
        <taxon>Pseudomonadota</taxon>
        <taxon>Alphaproteobacteria</taxon>
        <taxon>Sphingomonadales</taxon>
        <taxon>Sphingomonadaceae</taxon>
        <taxon>Sphingomonas</taxon>
    </lineage>
</organism>
<evidence type="ECO:0000313" key="1">
    <source>
        <dbReference type="EMBL" id="TXC71242.1"/>
    </source>
</evidence>
<sequence length="116" mass="12692">MGIEPTQAEVIADRLGKLFHRAMTLRDAKTDTPLRVVHASELLQRPMRSRLERVDDAASGIDYAAWLIGETVAVIGGDPALHGVFAAFERAHGTRASSWLDHRWNGISASDGSWVS</sequence>
<proteinExistence type="predicted"/>
<protein>
    <submittedName>
        <fullName evidence="1">Uncharacterized protein</fullName>
    </submittedName>
</protein>
<keyword evidence="2" id="KW-1185">Reference proteome</keyword>
<dbReference type="RefSeq" id="WP_147082340.1">
    <property type="nucleotide sequence ID" value="NZ_VOQR01000001.1"/>
</dbReference>
<comment type="caution">
    <text evidence="1">The sequence shown here is derived from an EMBL/GenBank/DDBJ whole genome shotgun (WGS) entry which is preliminary data.</text>
</comment>
<dbReference type="AlphaFoldDB" id="A0A5C6UEQ5"/>
<dbReference type="OrthoDB" id="9986165at2"/>
<gene>
    <name evidence="1" type="ORF">FSB78_10000</name>
</gene>
<reference evidence="1 2" key="1">
    <citation type="journal article" date="2013" name="Antonie Van Leeuwenhoek">
        <title>Sphingomonas ginsenosidivorax sp. nov., with the ability to transform ginsenosides.</title>
        <authorList>
            <person name="Jin X.F."/>
            <person name="Kim J.K."/>
            <person name="Liu Q.M."/>
            <person name="Kang M.S."/>
            <person name="He D."/>
            <person name="Jin F.X."/>
            <person name="Kim S.C."/>
            <person name="Im W.T."/>
        </authorList>
    </citation>
    <scope>NUCLEOTIDE SEQUENCE [LARGE SCALE GENOMIC DNA]</scope>
    <source>
        <strain evidence="1 2">KHI67</strain>
    </source>
</reference>
<accession>A0A5C6UEQ5</accession>
<dbReference type="EMBL" id="VOQR01000001">
    <property type="protein sequence ID" value="TXC71242.1"/>
    <property type="molecule type" value="Genomic_DNA"/>
</dbReference>
<evidence type="ECO:0000313" key="2">
    <source>
        <dbReference type="Proteomes" id="UP000321250"/>
    </source>
</evidence>
<name>A0A5C6UEQ5_9SPHN</name>